<comment type="catalytic activity">
    <reaction evidence="1">
        <text>a 4-O-methyl-thymidine in DNA + L-cysteinyl-[protein] = a thymidine in DNA + S-methyl-L-cysteinyl-[protein]</text>
        <dbReference type="Rhea" id="RHEA:53428"/>
        <dbReference type="Rhea" id="RHEA-COMP:10131"/>
        <dbReference type="Rhea" id="RHEA-COMP:10132"/>
        <dbReference type="Rhea" id="RHEA-COMP:13555"/>
        <dbReference type="Rhea" id="RHEA-COMP:13556"/>
        <dbReference type="ChEBI" id="CHEBI:29950"/>
        <dbReference type="ChEBI" id="CHEBI:82612"/>
        <dbReference type="ChEBI" id="CHEBI:137386"/>
        <dbReference type="ChEBI" id="CHEBI:137387"/>
        <dbReference type="EC" id="2.1.1.63"/>
    </reaction>
</comment>
<dbReference type="GO" id="GO:0006281">
    <property type="term" value="P:DNA repair"/>
    <property type="evidence" value="ECO:0007669"/>
    <property type="project" value="UniProtKB-KW"/>
</dbReference>
<dbReference type="GO" id="GO:0003908">
    <property type="term" value="F:methylated-DNA-[protein]-cysteine S-methyltransferase activity"/>
    <property type="evidence" value="ECO:0007669"/>
    <property type="project" value="UniProtKB-EC"/>
</dbReference>
<dbReference type="InterPro" id="IPR014048">
    <property type="entry name" value="MethylDNA_cys_MeTrfase_DNA-bd"/>
</dbReference>
<evidence type="ECO:0000313" key="14">
    <source>
        <dbReference type="Proteomes" id="UP000321429"/>
    </source>
</evidence>
<evidence type="ECO:0000256" key="8">
    <source>
        <dbReference type="ARBA" id="ARBA00049348"/>
    </source>
</evidence>
<protein>
    <recommendedName>
        <fullName evidence="3">methylated-DNA--[protein]-cysteine S-methyltransferase</fullName>
        <ecNumber evidence="3">2.1.1.63</ecNumber>
    </recommendedName>
</protein>
<dbReference type="PANTHER" id="PTHR10815">
    <property type="entry name" value="METHYLATED-DNA--PROTEIN-CYSTEINE METHYLTRANSFERASE"/>
    <property type="match status" value="1"/>
</dbReference>
<keyword evidence="4 11" id="KW-0489">Methyltransferase</keyword>
<reference evidence="12 13" key="1">
    <citation type="journal article" date="2015" name="Genome Announc.">
        <title>Expanding the biotechnology potential of lactobacilli through comparative genomics of 213 strains and associated genera.</title>
        <authorList>
            <person name="Sun Z."/>
            <person name="Harris H.M."/>
            <person name="McCann A."/>
            <person name="Guo C."/>
            <person name="Argimon S."/>
            <person name="Zhang W."/>
            <person name="Yang X."/>
            <person name="Jeffery I.B."/>
            <person name="Cooney J.C."/>
            <person name="Kagawa T.F."/>
            <person name="Liu W."/>
            <person name="Song Y."/>
            <person name="Salvetti E."/>
            <person name="Wrobel A."/>
            <person name="Rasinkangas P."/>
            <person name="Parkhill J."/>
            <person name="Rea M.C."/>
            <person name="O'Sullivan O."/>
            <person name="Ritari J."/>
            <person name="Douillard F.P."/>
            <person name="Paul Ross R."/>
            <person name="Yang R."/>
            <person name="Briner A.E."/>
            <person name="Felis G.E."/>
            <person name="de Vos W.M."/>
            <person name="Barrangou R."/>
            <person name="Klaenhammer T.R."/>
            <person name="Caufield P.W."/>
            <person name="Cui Y."/>
            <person name="Zhang H."/>
            <person name="O'Toole P.W."/>
        </authorList>
    </citation>
    <scope>NUCLEOTIDE SEQUENCE [LARGE SCALE GENOMIC DNA]</scope>
    <source>
        <strain evidence="12 13">DSM 22696</strain>
    </source>
</reference>
<evidence type="ECO:0000256" key="1">
    <source>
        <dbReference type="ARBA" id="ARBA00001286"/>
    </source>
</evidence>
<dbReference type="Gene3D" id="1.10.10.10">
    <property type="entry name" value="Winged helix-like DNA-binding domain superfamily/Winged helix DNA-binding domain"/>
    <property type="match status" value="1"/>
</dbReference>
<comment type="caution">
    <text evidence="12">The sequence shown here is derived from an EMBL/GenBank/DDBJ whole genome shotgun (WGS) entry which is preliminary data.</text>
</comment>
<keyword evidence="5 11" id="KW-0808">Transferase</keyword>
<dbReference type="RefSeq" id="WP_057811455.1">
    <property type="nucleotide sequence ID" value="NZ_BJUD01000059.1"/>
</dbReference>
<dbReference type="Pfam" id="PF02870">
    <property type="entry name" value="Methyltransf_1N"/>
    <property type="match status" value="1"/>
</dbReference>
<keyword evidence="13" id="KW-1185">Reference proteome</keyword>
<keyword evidence="7" id="KW-0234">DNA repair</keyword>
<dbReference type="NCBIfam" id="TIGR00589">
    <property type="entry name" value="ogt"/>
    <property type="match status" value="1"/>
</dbReference>
<dbReference type="Proteomes" id="UP000321429">
    <property type="component" value="Unassembled WGS sequence"/>
</dbReference>
<dbReference type="InterPro" id="IPR036388">
    <property type="entry name" value="WH-like_DNA-bd_sf"/>
</dbReference>
<feature type="domain" description="Methylated-DNA-[protein]-cysteine S-methyltransferase DNA binding" evidence="9">
    <location>
        <begin position="90"/>
        <end position="168"/>
    </location>
</feature>
<dbReference type="EC" id="2.1.1.63" evidence="3"/>
<comment type="catalytic activity">
    <reaction evidence="8">
        <text>a 6-O-methyl-2'-deoxyguanosine in DNA + L-cysteinyl-[protein] = S-methyl-L-cysteinyl-[protein] + a 2'-deoxyguanosine in DNA</text>
        <dbReference type="Rhea" id="RHEA:24000"/>
        <dbReference type="Rhea" id="RHEA-COMP:10131"/>
        <dbReference type="Rhea" id="RHEA-COMP:10132"/>
        <dbReference type="Rhea" id="RHEA-COMP:11367"/>
        <dbReference type="Rhea" id="RHEA-COMP:11368"/>
        <dbReference type="ChEBI" id="CHEBI:29950"/>
        <dbReference type="ChEBI" id="CHEBI:82612"/>
        <dbReference type="ChEBI" id="CHEBI:85445"/>
        <dbReference type="ChEBI" id="CHEBI:85448"/>
        <dbReference type="EC" id="2.1.1.63"/>
    </reaction>
</comment>
<dbReference type="SUPFAM" id="SSF53155">
    <property type="entry name" value="Methylated DNA-protein cysteine methyltransferase domain"/>
    <property type="match status" value="1"/>
</dbReference>
<dbReference type="PANTHER" id="PTHR10815:SF12">
    <property type="entry name" value="METHYLATED-DNA--PROTEIN-CYSTEINE METHYLTRANSFERASE, INDUCIBLE"/>
    <property type="match status" value="1"/>
</dbReference>
<gene>
    <name evidence="11" type="primary">adaB</name>
    <name evidence="12" type="ORF">IV55_GL000607</name>
    <name evidence="11" type="ORF">LSI01_17860</name>
</gene>
<evidence type="ECO:0000256" key="4">
    <source>
        <dbReference type="ARBA" id="ARBA00022603"/>
    </source>
</evidence>
<dbReference type="EMBL" id="JQCB01000017">
    <property type="protein sequence ID" value="KRN94095.1"/>
    <property type="molecule type" value="Genomic_DNA"/>
</dbReference>
<evidence type="ECO:0000259" key="9">
    <source>
        <dbReference type="Pfam" id="PF01035"/>
    </source>
</evidence>
<evidence type="ECO:0000259" key="10">
    <source>
        <dbReference type="Pfam" id="PF02870"/>
    </source>
</evidence>
<dbReference type="InterPro" id="IPR036631">
    <property type="entry name" value="MGMT_N_sf"/>
</dbReference>
<dbReference type="FunFam" id="1.10.10.10:FF:000214">
    <property type="entry name" value="Methylated-DNA--protein-cysteine methyltransferase"/>
    <property type="match status" value="1"/>
</dbReference>
<dbReference type="OrthoDB" id="9802228at2"/>
<evidence type="ECO:0000313" key="13">
    <source>
        <dbReference type="Proteomes" id="UP000051139"/>
    </source>
</evidence>
<dbReference type="SUPFAM" id="SSF46767">
    <property type="entry name" value="Methylated DNA-protein cysteine methyltransferase, C-terminal domain"/>
    <property type="match status" value="1"/>
</dbReference>
<evidence type="ECO:0000256" key="6">
    <source>
        <dbReference type="ARBA" id="ARBA00022763"/>
    </source>
</evidence>
<accession>A0A0R2KX21</accession>
<dbReference type="Proteomes" id="UP000051139">
    <property type="component" value="Unassembled WGS sequence"/>
</dbReference>
<feature type="domain" description="Methylguanine DNA methyltransferase ribonuclease-like" evidence="10">
    <location>
        <begin position="4"/>
        <end position="82"/>
    </location>
</feature>
<keyword evidence="6" id="KW-0227">DNA damage</keyword>
<evidence type="ECO:0000256" key="7">
    <source>
        <dbReference type="ARBA" id="ARBA00023204"/>
    </source>
</evidence>
<evidence type="ECO:0000256" key="3">
    <source>
        <dbReference type="ARBA" id="ARBA00011918"/>
    </source>
</evidence>
<dbReference type="AlphaFoldDB" id="A0A0R2KX21"/>
<dbReference type="InterPro" id="IPR008332">
    <property type="entry name" value="MethylG_MeTrfase_N"/>
</dbReference>
<dbReference type="EMBL" id="BJUD01000059">
    <property type="protein sequence ID" value="GEK29475.1"/>
    <property type="molecule type" value="Genomic_DNA"/>
</dbReference>
<reference evidence="11 14" key="2">
    <citation type="submission" date="2019-07" db="EMBL/GenBank/DDBJ databases">
        <title>Whole genome shotgun sequence of Lactobacillus siliginis NBRC 101315.</title>
        <authorList>
            <person name="Hosoyama A."/>
            <person name="Uohara A."/>
            <person name="Ohji S."/>
            <person name="Ichikawa N."/>
        </authorList>
    </citation>
    <scope>NUCLEOTIDE SEQUENCE [LARGE SCALE GENOMIC DNA]</scope>
    <source>
        <strain evidence="11 14">NBRC 101315</strain>
    </source>
</reference>
<proteinExistence type="inferred from homology"/>
<dbReference type="Pfam" id="PF01035">
    <property type="entry name" value="DNA_binding_1"/>
    <property type="match status" value="1"/>
</dbReference>
<comment type="similarity">
    <text evidence="2">Belongs to the MGMT family.</text>
</comment>
<name>A0A0R2KX21_9LACO</name>
<evidence type="ECO:0000256" key="5">
    <source>
        <dbReference type="ARBA" id="ARBA00022679"/>
    </source>
</evidence>
<organism evidence="12 13">
    <name type="scientific">Furfurilactobacillus siliginis</name>
    <dbReference type="NCBI Taxonomy" id="348151"/>
    <lineage>
        <taxon>Bacteria</taxon>
        <taxon>Bacillati</taxon>
        <taxon>Bacillota</taxon>
        <taxon>Bacilli</taxon>
        <taxon>Lactobacillales</taxon>
        <taxon>Lactobacillaceae</taxon>
        <taxon>Furfurilactobacillus</taxon>
    </lineage>
</organism>
<evidence type="ECO:0000313" key="11">
    <source>
        <dbReference type="EMBL" id="GEK29475.1"/>
    </source>
</evidence>
<sequence>MTQLYYDTVPFEDGLLQLLASSKGIVFIGSPNESVSEANTYIDDPLAVANAIKDTSITEPYIKLLTQYLSGQTTDFDTIRIDNLTVGTQLQRDVWTALRMIPYGMTCDYSTIAQNIGKPTAIRAVASAVAKNPVLIVTPCHRVIRKDGGMGGYRGGLPMKKALLKLEQRD</sequence>
<evidence type="ECO:0000256" key="2">
    <source>
        <dbReference type="ARBA" id="ARBA00008711"/>
    </source>
</evidence>
<dbReference type="PATRIC" id="fig|348151.3.peg.624"/>
<dbReference type="GO" id="GO:0032259">
    <property type="term" value="P:methylation"/>
    <property type="evidence" value="ECO:0007669"/>
    <property type="project" value="UniProtKB-KW"/>
</dbReference>
<dbReference type="STRING" id="348151.IV55_GL000607"/>
<evidence type="ECO:0000313" key="12">
    <source>
        <dbReference type="EMBL" id="KRN94095.1"/>
    </source>
</evidence>
<dbReference type="InterPro" id="IPR036217">
    <property type="entry name" value="MethylDNA_cys_MeTrfase_DNAb"/>
</dbReference>
<dbReference type="CDD" id="cd06445">
    <property type="entry name" value="ATase"/>
    <property type="match status" value="1"/>
</dbReference>